<evidence type="ECO:0000256" key="1">
    <source>
        <dbReference type="ARBA" id="ARBA00004167"/>
    </source>
</evidence>
<dbReference type="InterPro" id="IPR013083">
    <property type="entry name" value="Znf_RING/FYVE/PHD"/>
</dbReference>
<dbReference type="GO" id="GO:0016020">
    <property type="term" value="C:membrane"/>
    <property type="evidence" value="ECO:0007669"/>
    <property type="project" value="UniProtKB-SubCell"/>
</dbReference>
<feature type="compositionally biased region" description="Low complexity" evidence="9">
    <location>
        <begin position="389"/>
        <end position="403"/>
    </location>
</feature>
<feature type="region of interest" description="Disordered" evidence="9">
    <location>
        <begin position="1"/>
        <end position="26"/>
    </location>
</feature>
<keyword evidence="6 10" id="KW-1133">Transmembrane helix</keyword>
<dbReference type="STRING" id="1073089.A0A1L9RA96"/>
<dbReference type="CDD" id="cd16473">
    <property type="entry name" value="RING-H2_RNF103"/>
    <property type="match status" value="1"/>
</dbReference>
<gene>
    <name evidence="12" type="ORF">ASPWEDRAFT_43781</name>
</gene>
<keyword evidence="7 10" id="KW-0472">Membrane</keyword>
<evidence type="ECO:0000256" key="5">
    <source>
        <dbReference type="ARBA" id="ARBA00022833"/>
    </source>
</evidence>
<comment type="subcellular location">
    <subcellularLocation>
        <location evidence="1">Membrane</location>
        <topology evidence="1">Single-pass membrane protein</topology>
    </subcellularLocation>
</comment>
<evidence type="ECO:0000256" key="6">
    <source>
        <dbReference type="ARBA" id="ARBA00022989"/>
    </source>
</evidence>
<dbReference type="OrthoDB" id="8062037at2759"/>
<dbReference type="Proteomes" id="UP000184383">
    <property type="component" value="Unassembled WGS sequence"/>
</dbReference>
<feature type="compositionally biased region" description="Low complexity" evidence="9">
    <location>
        <begin position="1"/>
        <end position="16"/>
    </location>
</feature>
<dbReference type="SUPFAM" id="SSF57850">
    <property type="entry name" value="RING/U-box"/>
    <property type="match status" value="1"/>
</dbReference>
<feature type="region of interest" description="Disordered" evidence="9">
    <location>
        <begin position="173"/>
        <end position="201"/>
    </location>
</feature>
<evidence type="ECO:0000256" key="9">
    <source>
        <dbReference type="SAM" id="MobiDB-lite"/>
    </source>
</evidence>
<dbReference type="PROSITE" id="PS50089">
    <property type="entry name" value="ZF_RING_2"/>
    <property type="match status" value="1"/>
</dbReference>
<dbReference type="SMART" id="SM00184">
    <property type="entry name" value="RING"/>
    <property type="match status" value="1"/>
</dbReference>
<feature type="region of interest" description="Disordered" evidence="9">
    <location>
        <begin position="382"/>
        <end position="418"/>
    </location>
</feature>
<evidence type="ECO:0000313" key="12">
    <source>
        <dbReference type="EMBL" id="OJJ31793.1"/>
    </source>
</evidence>
<evidence type="ECO:0000256" key="4">
    <source>
        <dbReference type="ARBA" id="ARBA00022771"/>
    </source>
</evidence>
<protein>
    <recommendedName>
        <fullName evidence="11">RING-type domain-containing protein</fullName>
    </recommendedName>
</protein>
<evidence type="ECO:0000313" key="13">
    <source>
        <dbReference type="Proteomes" id="UP000184383"/>
    </source>
</evidence>
<feature type="region of interest" description="Disordered" evidence="9">
    <location>
        <begin position="116"/>
        <end position="137"/>
    </location>
</feature>
<feature type="compositionally biased region" description="Polar residues" evidence="9">
    <location>
        <begin position="123"/>
        <end position="133"/>
    </location>
</feature>
<sequence>MSSTTTSSASGGATSTDSPGNGGNTSPTSSPLLFFVALGFGVVFTNLWIIVGVKYCFRYNQRNRQLRNEETGEPIDLVTMPRPHRRRREKKLMTMDEVNERFPLIKYKAWRSSRANEGLPTTGGITAPNSRPQSMKGESVISSQTSSIPIQHADTLLAQSDEKAVSNIEFSDHASPKTTVGAGNMEMKQNDGQPDSEPRGLAEEDMGNHIRTAVPADLLPNPGDSCAICLDTIDDDDDIRGLTCGHAFHASCVDPWLTSRRACCPLCKADYYTPKPRPDATETSSTGRLGHRSATRANVPSQPQAVFMGGRVNPFRRTIIFPGRILQPPSSENGTGLPQPVGQNPLGVNNLPVLDHESRRGRSWRSRLVPAHLRRFSFPSFNSSTWRHGTTGDTTTGLNTPNTARNRTPGQLEAGPTA</sequence>
<keyword evidence="4 8" id="KW-0863">Zinc-finger</keyword>
<dbReference type="Gene3D" id="3.30.40.10">
    <property type="entry name" value="Zinc/RING finger domain, C3HC4 (zinc finger)"/>
    <property type="match status" value="1"/>
</dbReference>
<dbReference type="InterPro" id="IPR051653">
    <property type="entry name" value="E3_ligase_sorting_rcpt"/>
</dbReference>
<name>A0A1L9RA96_ASPWE</name>
<evidence type="ECO:0000256" key="2">
    <source>
        <dbReference type="ARBA" id="ARBA00022692"/>
    </source>
</evidence>
<reference evidence="13" key="1">
    <citation type="journal article" date="2017" name="Genome Biol.">
        <title>Comparative genomics reveals high biological diversity and specific adaptations in the industrially and medically important fungal genus Aspergillus.</title>
        <authorList>
            <person name="de Vries R.P."/>
            <person name="Riley R."/>
            <person name="Wiebenga A."/>
            <person name="Aguilar-Osorio G."/>
            <person name="Amillis S."/>
            <person name="Uchima C.A."/>
            <person name="Anderluh G."/>
            <person name="Asadollahi M."/>
            <person name="Askin M."/>
            <person name="Barry K."/>
            <person name="Battaglia E."/>
            <person name="Bayram O."/>
            <person name="Benocci T."/>
            <person name="Braus-Stromeyer S.A."/>
            <person name="Caldana C."/>
            <person name="Canovas D."/>
            <person name="Cerqueira G.C."/>
            <person name="Chen F."/>
            <person name="Chen W."/>
            <person name="Choi C."/>
            <person name="Clum A."/>
            <person name="Dos Santos R.A."/>
            <person name="Damasio A.R."/>
            <person name="Diallinas G."/>
            <person name="Emri T."/>
            <person name="Fekete E."/>
            <person name="Flipphi M."/>
            <person name="Freyberg S."/>
            <person name="Gallo A."/>
            <person name="Gournas C."/>
            <person name="Habgood R."/>
            <person name="Hainaut M."/>
            <person name="Harispe M.L."/>
            <person name="Henrissat B."/>
            <person name="Hilden K.S."/>
            <person name="Hope R."/>
            <person name="Hossain A."/>
            <person name="Karabika E."/>
            <person name="Karaffa L."/>
            <person name="Karanyi Z."/>
            <person name="Krasevec N."/>
            <person name="Kuo A."/>
            <person name="Kusch H."/>
            <person name="LaButti K."/>
            <person name="Lagendijk E.L."/>
            <person name="Lapidus A."/>
            <person name="Levasseur A."/>
            <person name="Lindquist E."/>
            <person name="Lipzen A."/>
            <person name="Logrieco A.F."/>
            <person name="MacCabe A."/>
            <person name="Maekelae M.R."/>
            <person name="Malavazi I."/>
            <person name="Melin P."/>
            <person name="Meyer V."/>
            <person name="Mielnichuk N."/>
            <person name="Miskei M."/>
            <person name="Molnar A.P."/>
            <person name="Mule G."/>
            <person name="Ngan C.Y."/>
            <person name="Orejas M."/>
            <person name="Orosz E."/>
            <person name="Ouedraogo J.P."/>
            <person name="Overkamp K.M."/>
            <person name="Park H.-S."/>
            <person name="Perrone G."/>
            <person name="Piumi F."/>
            <person name="Punt P.J."/>
            <person name="Ram A.F."/>
            <person name="Ramon A."/>
            <person name="Rauscher S."/>
            <person name="Record E."/>
            <person name="Riano-Pachon D.M."/>
            <person name="Robert V."/>
            <person name="Roehrig J."/>
            <person name="Ruller R."/>
            <person name="Salamov A."/>
            <person name="Salih N.S."/>
            <person name="Samson R.A."/>
            <person name="Sandor E."/>
            <person name="Sanguinetti M."/>
            <person name="Schuetze T."/>
            <person name="Sepcic K."/>
            <person name="Shelest E."/>
            <person name="Sherlock G."/>
            <person name="Sophianopoulou V."/>
            <person name="Squina F.M."/>
            <person name="Sun H."/>
            <person name="Susca A."/>
            <person name="Todd R.B."/>
            <person name="Tsang A."/>
            <person name="Unkles S.E."/>
            <person name="van de Wiele N."/>
            <person name="van Rossen-Uffink D."/>
            <person name="Oliveira J.V."/>
            <person name="Vesth T.C."/>
            <person name="Visser J."/>
            <person name="Yu J.-H."/>
            <person name="Zhou M."/>
            <person name="Andersen M.R."/>
            <person name="Archer D.B."/>
            <person name="Baker S.E."/>
            <person name="Benoit I."/>
            <person name="Brakhage A.A."/>
            <person name="Braus G.H."/>
            <person name="Fischer R."/>
            <person name="Frisvad J.C."/>
            <person name="Goldman G.H."/>
            <person name="Houbraken J."/>
            <person name="Oakley B."/>
            <person name="Pocsi I."/>
            <person name="Scazzocchio C."/>
            <person name="Seiboth B."/>
            <person name="vanKuyk P.A."/>
            <person name="Wortman J."/>
            <person name="Dyer P.S."/>
            <person name="Grigoriev I.V."/>
        </authorList>
    </citation>
    <scope>NUCLEOTIDE SEQUENCE [LARGE SCALE GENOMIC DNA]</scope>
    <source>
        <strain evidence="13">DTO 134E9</strain>
    </source>
</reference>
<evidence type="ECO:0000259" key="11">
    <source>
        <dbReference type="PROSITE" id="PS50089"/>
    </source>
</evidence>
<dbReference type="PANTHER" id="PTHR47168:SF1">
    <property type="entry name" value="OS02G0798600 PROTEIN"/>
    <property type="match status" value="1"/>
</dbReference>
<evidence type="ECO:0000256" key="10">
    <source>
        <dbReference type="SAM" id="Phobius"/>
    </source>
</evidence>
<organism evidence="12 13">
    <name type="scientific">Aspergillus wentii DTO 134E9</name>
    <dbReference type="NCBI Taxonomy" id="1073089"/>
    <lineage>
        <taxon>Eukaryota</taxon>
        <taxon>Fungi</taxon>
        <taxon>Dikarya</taxon>
        <taxon>Ascomycota</taxon>
        <taxon>Pezizomycotina</taxon>
        <taxon>Eurotiomycetes</taxon>
        <taxon>Eurotiomycetidae</taxon>
        <taxon>Eurotiales</taxon>
        <taxon>Aspergillaceae</taxon>
        <taxon>Aspergillus</taxon>
        <taxon>Aspergillus subgen. Cremei</taxon>
    </lineage>
</organism>
<dbReference type="Pfam" id="PF13639">
    <property type="entry name" value="zf-RING_2"/>
    <property type="match status" value="1"/>
</dbReference>
<feature type="domain" description="RING-type" evidence="11">
    <location>
        <begin position="226"/>
        <end position="268"/>
    </location>
</feature>
<evidence type="ECO:0000256" key="3">
    <source>
        <dbReference type="ARBA" id="ARBA00022723"/>
    </source>
</evidence>
<proteinExistence type="predicted"/>
<dbReference type="EMBL" id="KV878215">
    <property type="protein sequence ID" value="OJJ31793.1"/>
    <property type="molecule type" value="Genomic_DNA"/>
</dbReference>
<keyword evidence="3" id="KW-0479">Metal-binding</keyword>
<dbReference type="RefSeq" id="XP_040685470.1">
    <property type="nucleotide sequence ID" value="XM_040836105.1"/>
</dbReference>
<dbReference type="GeneID" id="63751953"/>
<dbReference type="VEuPathDB" id="FungiDB:ASPWEDRAFT_43781"/>
<accession>A0A1L9RA96</accession>
<dbReference type="InterPro" id="IPR001841">
    <property type="entry name" value="Znf_RING"/>
</dbReference>
<evidence type="ECO:0000256" key="8">
    <source>
        <dbReference type="PROSITE-ProRule" id="PRU00175"/>
    </source>
</evidence>
<feature type="region of interest" description="Disordered" evidence="9">
    <location>
        <begin position="274"/>
        <end position="302"/>
    </location>
</feature>
<keyword evidence="13" id="KW-1185">Reference proteome</keyword>
<keyword evidence="2 10" id="KW-0812">Transmembrane</keyword>
<dbReference type="AlphaFoldDB" id="A0A1L9RA96"/>
<keyword evidence="5" id="KW-0862">Zinc</keyword>
<evidence type="ECO:0000256" key="7">
    <source>
        <dbReference type="ARBA" id="ARBA00023136"/>
    </source>
</evidence>
<feature type="transmembrane region" description="Helical" evidence="10">
    <location>
        <begin position="32"/>
        <end position="57"/>
    </location>
</feature>
<dbReference type="PANTHER" id="PTHR47168">
    <property type="entry name" value="RING ZINC FINGER DOMAIN SUPERFAMILY PROTEIN-RELATED"/>
    <property type="match status" value="1"/>
</dbReference>
<dbReference type="FunFam" id="3.30.40.10:FF:000539">
    <property type="entry name" value="Ring finger domain protein"/>
    <property type="match status" value="1"/>
</dbReference>
<dbReference type="GO" id="GO:0008270">
    <property type="term" value="F:zinc ion binding"/>
    <property type="evidence" value="ECO:0007669"/>
    <property type="project" value="UniProtKB-KW"/>
</dbReference>